<gene>
    <name evidence="4" type="ORF">HNP33_002461</name>
</gene>
<accession>A0ABR6RH79</accession>
<reference evidence="4 5" key="1">
    <citation type="submission" date="2020-08" db="EMBL/GenBank/DDBJ databases">
        <title>Functional genomics of gut bacteria from endangered species of beetles.</title>
        <authorList>
            <person name="Carlos-Shanley C."/>
        </authorList>
    </citation>
    <scope>NUCLEOTIDE SEQUENCE [LARGE SCALE GENOMIC DNA]</scope>
    <source>
        <strain evidence="4 5">S00124</strain>
    </source>
</reference>
<organism evidence="4 5">
    <name type="scientific">Comamonas odontotermitis</name>
    <dbReference type="NCBI Taxonomy" id="379895"/>
    <lineage>
        <taxon>Bacteria</taxon>
        <taxon>Pseudomonadati</taxon>
        <taxon>Pseudomonadota</taxon>
        <taxon>Betaproteobacteria</taxon>
        <taxon>Burkholderiales</taxon>
        <taxon>Comamonadaceae</taxon>
        <taxon>Comamonas</taxon>
    </lineage>
</organism>
<evidence type="ECO:0000313" key="4">
    <source>
        <dbReference type="EMBL" id="MBB6578379.1"/>
    </source>
</evidence>
<protein>
    <submittedName>
        <fullName evidence="4">Glutaredoxin</fullName>
    </submittedName>
</protein>
<feature type="domain" description="DUF4124" evidence="3">
    <location>
        <begin position="13"/>
        <end position="58"/>
    </location>
</feature>
<dbReference type="Proteomes" id="UP000562492">
    <property type="component" value="Unassembled WGS sequence"/>
</dbReference>
<dbReference type="InterPro" id="IPR036249">
    <property type="entry name" value="Thioredoxin-like_sf"/>
</dbReference>
<evidence type="ECO:0000259" key="3">
    <source>
        <dbReference type="Pfam" id="PF13511"/>
    </source>
</evidence>
<keyword evidence="1" id="KW-0732">Signal</keyword>
<dbReference type="SUPFAM" id="SSF52833">
    <property type="entry name" value="Thioredoxin-like"/>
    <property type="match status" value="1"/>
</dbReference>
<keyword evidence="5" id="KW-1185">Reference proteome</keyword>
<dbReference type="EMBL" id="JACHKZ010000014">
    <property type="protein sequence ID" value="MBB6578379.1"/>
    <property type="molecule type" value="Genomic_DNA"/>
</dbReference>
<dbReference type="Pfam" id="PF13511">
    <property type="entry name" value="DUF4124"/>
    <property type="match status" value="1"/>
</dbReference>
<dbReference type="CDD" id="cd02976">
    <property type="entry name" value="NrdH"/>
    <property type="match status" value="1"/>
</dbReference>
<feature type="signal peptide" evidence="1">
    <location>
        <begin position="1"/>
        <end position="19"/>
    </location>
</feature>
<dbReference type="Pfam" id="PF00462">
    <property type="entry name" value="Glutaredoxin"/>
    <property type="match status" value="1"/>
</dbReference>
<dbReference type="Gene3D" id="3.40.30.10">
    <property type="entry name" value="Glutaredoxin"/>
    <property type="match status" value="1"/>
</dbReference>
<evidence type="ECO:0000259" key="2">
    <source>
        <dbReference type="Pfam" id="PF00462"/>
    </source>
</evidence>
<dbReference type="PROSITE" id="PS51354">
    <property type="entry name" value="GLUTAREDOXIN_2"/>
    <property type="match status" value="1"/>
</dbReference>
<dbReference type="InterPro" id="IPR002109">
    <property type="entry name" value="Glutaredoxin"/>
</dbReference>
<sequence>MRSFCLTLLLIAIYPFAGAQTLYKSVGADGKVVYSDRPPAEGNAQALQQEQLPISIVPGMPPEPAGKAAPKKVAVQHGQAVLYMAQWCGYCRLARAYLAKNQIAYREIDIDTPDGKAAFAEIGGRGVPVLLADGQRLAGFRESSYDALFAKRRAASGKK</sequence>
<feature type="chain" id="PRO_5045675244" evidence="1">
    <location>
        <begin position="20"/>
        <end position="159"/>
    </location>
</feature>
<proteinExistence type="predicted"/>
<name>A0ABR6RH79_9BURK</name>
<dbReference type="RefSeq" id="WP_184708787.1">
    <property type="nucleotide sequence ID" value="NZ_JACHKZ010000014.1"/>
</dbReference>
<feature type="domain" description="Glutaredoxin" evidence="2">
    <location>
        <begin position="81"/>
        <end position="135"/>
    </location>
</feature>
<comment type="caution">
    <text evidence="4">The sequence shown here is derived from an EMBL/GenBank/DDBJ whole genome shotgun (WGS) entry which is preliminary data.</text>
</comment>
<dbReference type="InterPro" id="IPR025392">
    <property type="entry name" value="DUF4124"/>
</dbReference>
<evidence type="ECO:0000256" key="1">
    <source>
        <dbReference type="SAM" id="SignalP"/>
    </source>
</evidence>
<evidence type="ECO:0000313" key="5">
    <source>
        <dbReference type="Proteomes" id="UP000562492"/>
    </source>
</evidence>